<feature type="compositionally biased region" description="Basic and acidic residues" evidence="1">
    <location>
        <begin position="443"/>
        <end position="469"/>
    </location>
</feature>
<feature type="region of interest" description="Disordered" evidence="1">
    <location>
        <begin position="439"/>
        <end position="469"/>
    </location>
</feature>
<keyword evidence="2" id="KW-0812">Transmembrane</keyword>
<keyword evidence="2" id="KW-1133">Transmembrane helix</keyword>
<feature type="transmembrane region" description="Helical" evidence="2">
    <location>
        <begin position="96"/>
        <end position="120"/>
    </location>
</feature>
<evidence type="ECO:0000256" key="1">
    <source>
        <dbReference type="SAM" id="MobiDB-lite"/>
    </source>
</evidence>
<evidence type="ECO:0000313" key="3">
    <source>
        <dbReference type="EMBL" id="KAF2105757.1"/>
    </source>
</evidence>
<evidence type="ECO:0000256" key="2">
    <source>
        <dbReference type="SAM" id="Phobius"/>
    </source>
</evidence>
<keyword evidence="4" id="KW-1185">Reference proteome</keyword>
<feature type="compositionally biased region" description="Acidic residues" evidence="1">
    <location>
        <begin position="20"/>
        <end position="39"/>
    </location>
</feature>
<dbReference type="AlphaFoldDB" id="A0A6A5YHE5"/>
<sequence length="500" mass="56957">MSGPSKPSGKGYTPVPTEERIDDDVESPQNDNEGEDDDLYTSNAPLLSARSRGNEPPSSEGRLCWYHNILSFRPFRREERFSAWDAPKKPRNWRKIIFFTFLGILITAVTALSISTGVLANKLRSSEISRDYCWRSKYRYNNPYQRNTRVPLNNAWQSSNNALNFVKLYPPLRTSPSSACQAAWNTLNSVPCHEKIWNRSWDNGKHNSLFDPDIGLYSDAMCTPGCSQAINRAYQLISTQCTEDDKFDMSYYVGTFTADPGLEEGPIGVMETLARRLTHTCRESPTKQNYYWSAQPYCTTIMWEDWFIVDGMNAGNLEGLDMFERLTKTSRTERPTYKSHTIQDSCDNVGSSSANRRVPERRFGSGVNSTTCDWCTLNWFERKLISWGKDEVVDPKTGRTVGLKDYLTTIRKVGERCDADAWDRVWSRAVRRYKQTGQLPEDWDGKVGDGDKNGGKEKKPKDGKKKEVEDIPVHIWTAEELAHGGYPGDVDALESLDLKE</sequence>
<name>A0A6A5YHE5_9PLEO</name>
<keyword evidence="2" id="KW-0472">Membrane</keyword>
<organism evidence="3 4">
    <name type="scientific">Lophiotrema nucula</name>
    <dbReference type="NCBI Taxonomy" id="690887"/>
    <lineage>
        <taxon>Eukaryota</taxon>
        <taxon>Fungi</taxon>
        <taxon>Dikarya</taxon>
        <taxon>Ascomycota</taxon>
        <taxon>Pezizomycotina</taxon>
        <taxon>Dothideomycetes</taxon>
        <taxon>Pleosporomycetidae</taxon>
        <taxon>Pleosporales</taxon>
        <taxon>Lophiotremataceae</taxon>
        <taxon>Lophiotrema</taxon>
    </lineage>
</organism>
<feature type="region of interest" description="Disordered" evidence="1">
    <location>
        <begin position="1"/>
        <end position="59"/>
    </location>
</feature>
<dbReference type="Proteomes" id="UP000799770">
    <property type="component" value="Unassembled WGS sequence"/>
</dbReference>
<accession>A0A6A5YHE5</accession>
<proteinExistence type="predicted"/>
<dbReference type="EMBL" id="ML977372">
    <property type="protein sequence ID" value="KAF2105757.1"/>
    <property type="molecule type" value="Genomic_DNA"/>
</dbReference>
<protein>
    <submittedName>
        <fullName evidence="3">Uncharacterized protein</fullName>
    </submittedName>
</protein>
<gene>
    <name evidence="3" type="ORF">BDV96DRAFT_592030</name>
</gene>
<reference evidence="3" key="1">
    <citation type="journal article" date="2020" name="Stud. Mycol.">
        <title>101 Dothideomycetes genomes: a test case for predicting lifestyles and emergence of pathogens.</title>
        <authorList>
            <person name="Haridas S."/>
            <person name="Albert R."/>
            <person name="Binder M."/>
            <person name="Bloem J."/>
            <person name="Labutti K."/>
            <person name="Salamov A."/>
            <person name="Andreopoulos B."/>
            <person name="Baker S."/>
            <person name="Barry K."/>
            <person name="Bills G."/>
            <person name="Bluhm B."/>
            <person name="Cannon C."/>
            <person name="Castanera R."/>
            <person name="Culley D."/>
            <person name="Daum C."/>
            <person name="Ezra D."/>
            <person name="Gonzalez J."/>
            <person name="Henrissat B."/>
            <person name="Kuo A."/>
            <person name="Liang C."/>
            <person name="Lipzen A."/>
            <person name="Lutzoni F."/>
            <person name="Magnuson J."/>
            <person name="Mondo S."/>
            <person name="Nolan M."/>
            <person name="Ohm R."/>
            <person name="Pangilinan J."/>
            <person name="Park H.-J."/>
            <person name="Ramirez L."/>
            <person name="Alfaro M."/>
            <person name="Sun H."/>
            <person name="Tritt A."/>
            <person name="Yoshinaga Y."/>
            <person name="Zwiers L.-H."/>
            <person name="Turgeon B."/>
            <person name="Goodwin S."/>
            <person name="Spatafora J."/>
            <person name="Crous P."/>
            <person name="Grigoriev I."/>
        </authorList>
    </citation>
    <scope>NUCLEOTIDE SEQUENCE</scope>
    <source>
        <strain evidence="3">CBS 627.86</strain>
    </source>
</reference>
<evidence type="ECO:0000313" key="4">
    <source>
        <dbReference type="Proteomes" id="UP000799770"/>
    </source>
</evidence>
<dbReference type="OrthoDB" id="5128805at2759"/>